<keyword evidence="3" id="KW-0808">Transferase</keyword>
<dbReference type="GO" id="GO:0005886">
    <property type="term" value="C:plasma membrane"/>
    <property type="evidence" value="ECO:0007669"/>
    <property type="project" value="TreeGrafter"/>
</dbReference>
<dbReference type="InterPro" id="IPR001173">
    <property type="entry name" value="Glyco_trans_2-like"/>
</dbReference>
<name>A0A4V1G519_9FIRM</name>
<keyword evidence="4" id="KW-1185">Reference proteome</keyword>
<dbReference type="PANTHER" id="PTHR48090:SF8">
    <property type="entry name" value="GLYCOSYLTRANSFERASE CSBB-RELATED"/>
    <property type="match status" value="1"/>
</dbReference>
<dbReference type="Pfam" id="PF00535">
    <property type="entry name" value="Glycos_transf_2"/>
    <property type="match status" value="1"/>
</dbReference>
<dbReference type="RefSeq" id="WP_138156734.1">
    <property type="nucleotide sequence ID" value="NZ_CP039381.1"/>
</dbReference>
<dbReference type="PANTHER" id="PTHR48090">
    <property type="entry name" value="UNDECAPRENYL-PHOSPHATE 4-DEOXY-4-FORMAMIDO-L-ARABINOSE TRANSFERASE-RELATED"/>
    <property type="match status" value="1"/>
</dbReference>
<feature type="transmembrane region" description="Helical" evidence="1">
    <location>
        <begin position="265"/>
        <end position="289"/>
    </location>
</feature>
<organism evidence="3 4">
    <name type="scientific">Ruminococcus bovis</name>
    <dbReference type="NCBI Taxonomy" id="2564099"/>
    <lineage>
        <taxon>Bacteria</taxon>
        <taxon>Bacillati</taxon>
        <taxon>Bacillota</taxon>
        <taxon>Clostridia</taxon>
        <taxon>Eubacteriales</taxon>
        <taxon>Oscillospiraceae</taxon>
        <taxon>Ruminococcus</taxon>
    </lineage>
</organism>
<evidence type="ECO:0000259" key="2">
    <source>
        <dbReference type="Pfam" id="PF00535"/>
    </source>
</evidence>
<dbReference type="OrthoDB" id="9807778at2"/>
<reference evidence="3 4" key="1">
    <citation type="submission" date="2019-04" db="EMBL/GenBank/DDBJ databases">
        <authorList>
            <person name="Embree M."/>
            <person name="Gaffney J.R."/>
        </authorList>
    </citation>
    <scope>NUCLEOTIDE SEQUENCE [LARGE SCALE GENOMIC DNA]</scope>
    <source>
        <strain evidence="3 4">JE7A12</strain>
    </source>
</reference>
<feature type="domain" description="Glycosyltransferase 2-like" evidence="2">
    <location>
        <begin position="6"/>
        <end position="170"/>
    </location>
</feature>
<sequence>MSLIDIVVPCYNEEAGLRHFVEVTNSVIEGIPEHKFRYILVNDGSKDKTYLIMKELANQFDNIKYISFSRNFGKEAAMYAGFQHTSGDYVIVMDADLQHPPQMFPEMIKEVTENGYDCCALRRTAREGESKFRETFSKLFFRIQNALSETKMPYGAVDYRIMTRQMVDSILELSEAQRFSKGLFSWVGFNTKWLPFKTVDRELGQTTWSFWKLFKYALDGITSFSVAPLRFISGMGIVIFIIAFIYIIITLIQTLIFGIDVPGYATTLMVTLFMGGIMEFSIGIVGEYLGRIFIETKDRPIYIIHHTNFDEDEKETKEKND</sequence>
<dbReference type="CDD" id="cd04187">
    <property type="entry name" value="DPM1_like_bac"/>
    <property type="match status" value="1"/>
</dbReference>
<evidence type="ECO:0000256" key="1">
    <source>
        <dbReference type="SAM" id="Phobius"/>
    </source>
</evidence>
<keyword evidence="1" id="KW-1133">Transmembrane helix</keyword>
<evidence type="ECO:0000313" key="3">
    <source>
        <dbReference type="EMBL" id="QCT06683.1"/>
    </source>
</evidence>
<dbReference type="InterPro" id="IPR029044">
    <property type="entry name" value="Nucleotide-diphossugar_trans"/>
</dbReference>
<dbReference type="Gene3D" id="3.90.550.10">
    <property type="entry name" value="Spore Coat Polysaccharide Biosynthesis Protein SpsA, Chain A"/>
    <property type="match status" value="1"/>
</dbReference>
<proteinExistence type="predicted"/>
<dbReference type="SUPFAM" id="SSF53448">
    <property type="entry name" value="Nucleotide-diphospho-sugar transferases"/>
    <property type="match status" value="1"/>
</dbReference>
<feature type="transmembrane region" description="Helical" evidence="1">
    <location>
        <begin position="237"/>
        <end position="259"/>
    </location>
</feature>
<dbReference type="AlphaFoldDB" id="A0A4V1G519"/>
<dbReference type="Proteomes" id="UP000301475">
    <property type="component" value="Chromosome"/>
</dbReference>
<protein>
    <submittedName>
        <fullName evidence="3">Glycosyltransferase family 2 protein</fullName>
    </submittedName>
</protein>
<dbReference type="GO" id="GO:0016740">
    <property type="term" value="F:transferase activity"/>
    <property type="evidence" value="ECO:0007669"/>
    <property type="project" value="UniProtKB-KW"/>
</dbReference>
<gene>
    <name evidence="3" type="ORF">E5Z56_04575</name>
</gene>
<dbReference type="KEGG" id="ruj:E5Z56_04575"/>
<evidence type="ECO:0000313" key="4">
    <source>
        <dbReference type="Proteomes" id="UP000301475"/>
    </source>
</evidence>
<dbReference type="InterPro" id="IPR050256">
    <property type="entry name" value="Glycosyltransferase_2"/>
</dbReference>
<keyword evidence="1" id="KW-0472">Membrane</keyword>
<dbReference type="EMBL" id="CP039381">
    <property type="protein sequence ID" value="QCT06683.1"/>
    <property type="molecule type" value="Genomic_DNA"/>
</dbReference>
<keyword evidence="1" id="KW-0812">Transmembrane</keyword>
<accession>A0A4V1G519</accession>